<dbReference type="InterPro" id="IPR006201">
    <property type="entry name" value="Neur_channel"/>
</dbReference>
<feature type="transmembrane region" description="Helical" evidence="2">
    <location>
        <begin position="91"/>
        <end position="116"/>
    </location>
</feature>
<dbReference type="InterPro" id="IPR006029">
    <property type="entry name" value="Neurotrans-gated_channel_TM"/>
</dbReference>
<proteinExistence type="predicted"/>
<name>A0A3S5ABG2_9PLAT</name>
<protein>
    <recommendedName>
        <fullName evidence="3">Neurotransmitter-gated ion-channel transmembrane domain-containing protein</fullName>
    </recommendedName>
</protein>
<dbReference type="Pfam" id="PF02932">
    <property type="entry name" value="Neur_chan_memb"/>
    <property type="match status" value="1"/>
</dbReference>
<dbReference type="GO" id="GO:0004888">
    <property type="term" value="F:transmembrane signaling receptor activity"/>
    <property type="evidence" value="ECO:0007669"/>
    <property type="project" value="InterPro"/>
</dbReference>
<dbReference type="InterPro" id="IPR036719">
    <property type="entry name" value="Neuro-gated_channel_TM_sf"/>
</dbReference>
<dbReference type="InterPro" id="IPR038050">
    <property type="entry name" value="Neuro_actylchol_rec"/>
</dbReference>
<dbReference type="Gene3D" id="1.20.58.390">
    <property type="entry name" value="Neurotransmitter-gated ion-channel transmembrane domain"/>
    <property type="match status" value="2"/>
</dbReference>
<dbReference type="EMBL" id="CAAALY010244343">
    <property type="protein sequence ID" value="VEL32560.1"/>
    <property type="molecule type" value="Genomic_DNA"/>
</dbReference>
<gene>
    <name evidence="4" type="ORF">PXEA_LOCUS26000</name>
</gene>
<evidence type="ECO:0000256" key="2">
    <source>
        <dbReference type="SAM" id="Phobius"/>
    </source>
</evidence>
<dbReference type="SUPFAM" id="SSF90112">
    <property type="entry name" value="Neurotransmitter-gated ion-channel transmembrane pore"/>
    <property type="match status" value="1"/>
</dbReference>
<dbReference type="GO" id="GO:0005216">
    <property type="term" value="F:monoatomic ion channel activity"/>
    <property type="evidence" value="ECO:0007669"/>
    <property type="project" value="InterPro"/>
</dbReference>
<dbReference type="AlphaFoldDB" id="A0A3S5ABG2"/>
<comment type="caution">
    <text evidence="4">The sequence shown here is derived from an EMBL/GenBank/DDBJ whole genome shotgun (WGS) entry which is preliminary data.</text>
</comment>
<sequence length="766" mass="83363">MGVREVYRQAGLLPTSFHSIWSNFCPIRPTFWSIQVVLSLFNNLSFVDLSKYLKSGTWDIYECSGEVVNETTGSQRSMQVVYTIKLRRKTLFYTVNLIIPCVMVSFLSICVFYLPADAGEKMTLSISILLALVVFLLLISKILPPTSTSIPLISCYLLFAFIINIFAILVTVMIINWNYRTPRTHAMPHWLRWVFMERLPVLLGMQRPGHVVAELQVQAYLKHSQQRAVRETSKSALADEPGRPRTIGLTRGCTVGSRNAAVALELTNRARVSRQPRQHNVSSAFGAPIHNQSLCAETLSNRWRRSCQSFSEVEAGQAGTETTESSGRQTKPDGRKSVSERRRPDDRTHGVDESESNSGSPGSAGVRATLARRTIRPAPSTTHPSNGPVVGLMTTSSWQPVQRTEVCNGTSASRVASDTSSSSGGCLAPETAEMESRCRAASKSFGMDWSLADQNAGWVVEHESGHSNASGGSEGDEETPASAGLVYTNAETLYFLTEQKQPSSQTPSPSPSPSPLAASLDRPTRPARLVLTAPCGCQLAGRVLVDRSATATVTAMEATTRLADRRAGRTATFDNSSSSRLDLRRSRGAGSVPDTDPPSNSDGSADEHQPPSVLLTPFSPLPPPPPPPPLLLPSPLQPTSPSRSSTHHIEPQALVGKAGCLSVERTHRQPRTHRPPPAGQTSAASTATRRDSDRAGRRGLACHWGVDWSADVLQDWKYVASVIDRLMLAIFVLVTTVGTISLFSRAPYILQDFDQDDVIRLCSAPN</sequence>
<feature type="region of interest" description="Disordered" evidence="1">
    <location>
        <begin position="231"/>
        <end position="251"/>
    </location>
</feature>
<keyword evidence="2" id="KW-1133">Transmembrane helix</keyword>
<evidence type="ECO:0000313" key="5">
    <source>
        <dbReference type="Proteomes" id="UP000784294"/>
    </source>
</evidence>
<evidence type="ECO:0000313" key="4">
    <source>
        <dbReference type="EMBL" id="VEL32560.1"/>
    </source>
</evidence>
<feature type="transmembrane region" description="Helical" evidence="2">
    <location>
        <begin position="155"/>
        <end position="179"/>
    </location>
</feature>
<keyword evidence="2" id="KW-0472">Membrane</keyword>
<keyword evidence="2" id="KW-0812">Transmembrane</keyword>
<feature type="region of interest" description="Disordered" evidence="1">
    <location>
        <begin position="499"/>
        <end position="520"/>
    </location>
</feature>
<feature type="region of interest" description="Disordered" evidence="1">
    <location>
        <begin position="312"/>
        <end position="367"/>
    </location>
</feature>
<dbReference type="CDD" id="cd19064">
    <property type="entry name" value="LGIC_TM_nAChR"/>
    <property type="match status" value="1"/>
</dbReference>
<feature type="domain" description="Neurotransmitter-gated ion-channel transmembrane" evidence="3">
    <location>
        <begin position="97"/>
        <end position="240"/>
    </location>
</feature>
<feature type="compositionally biased region" description="Pro residues" evidence="1">
    <location>
        <begin position="619"/>
        <end position="638"/>
    </location>
</feature>
<feature type="region of interest" description="Disordered" evidence="1">
    <location>
        <begin position="567"/>
        <end position="694"/>
    </location>
</feature>
<reference evidence="4" key="1">
    <citation type="submission" date="2018-11" db="EMBL/GenBank/DDBJ databases">
        <authorList>
            <consortium name="Pathogen Informatics"/>
        </authorList>
    </citation>
    <scope>NUCLEOTIDE SEQUENCE</scope>
</reference>
<feature type="compositionally biased region" description="Basic and acidic residues" evidence="1">
    <location>
        <begin position="330"/>
        <end position="352"/>
    </location>
</feature>
<keyword evidence="5" id="KW-1185">Reference proteome</keyword>
<dbReference type="Proteomes" id="UP000784294">
    <property type="component" value="Unassembled WGS sequence"/>
</dbReference>
<dbReference type="FunFam" id="1.20.58.390:FF:000038">
    <property type="entry name" value="Acetylcholine receptor subunit beta-like 1"/>
    <property type="match status" value="1"/>
</dbReference>
<accession>A0A3S5ABG2</accession>
<evidence type="ECO:0000259" key="3">
    <source>
        <dbReference type="Pfam" id="PF02932"/>
    </source>
</evidence>
<dbReference type="GO" id="GO:0016020">
    <property type="term" value="C:membrane"/>
    <property type="evidence" value="ECO:0007669"/>
    <property type="project" value="InterPro"/>
</dbReference>
<organism evidence="4 5">
    <name type="scientific">Protopolystoma xenopodis</name>
    <dbReference type="NCBI Taxonomy" id="117903"/>
    <lineage>
        <taxon>Eukaryota</taxon>
        <taxon>Metazoa</taxon>
        <taxon>Spiralia</taxon>
        <taxon>Lophotrochozoa</taxon>
        <taxon>Platyhelminthes</taxon>
        <taxon>Monogenea</taxon>
        <taxon>Polyopisthocotylea</taxon>
        <taxon>Polystomatidea</taxon>
        <taxon>Polystomatidae</taxon>
        <taxon>Protopolystoma</taxon>
    </lineage>
</organism>
<feature type="region of interest" description="Disordered" evidence="1">
    <location>
        <begin position="462"/>
        <end position="481"/>
    </location>
</feature>
<evidence type="ECO:0000256" key="1">
    <source>
        <dbReference type="SAM" id="MobiDB-lite"/>
    </source>
</evidence>
<dbReference type="PANTHER" id="PTHR18945">
    <property type="entry name" value="NEUROTRANSMITTER GATED ION CHANNEL"/>
    <property type="match status" value="1"/>
</dbReference>
<feature type="compositionally biased region" description="Polar residues" evidence="1">
    <location>
        <begin position="319"/>
        <end position="329"/>
    </location>
</feature>
<feature type="transmembrane region" description="Helical" evidence="2">
    <location>
        <begin position="122"/>
        <end position="143"/>
    </location>
</feature>